<dbReference type="PROSITE" id="PS51194">
    <property type="entry name" value="HELICASE_CTER"/>
    <property type="match status" value="1"/>
</dbReference>
<feature type="domain" description="Helicase ATP-binding" evidence="6">
    <location>
        <begin position="44"/>
        <end position="205"/>
    </location>
</feature>
<dbReference type="SMART" id="SM00490">
    <property type="entry name" value="HELICc"/>
    <property type="match status" value="1"/>
</dbReference>
<dbReference type="PROSITE" id="PS51192">
    <property type="entry name" value="HELICASE_ATP_BIND_1"/>
    <property type="match status" value="1"/>
</dbReference>
<keyword evidence="3 8" id="KW-0347">Helicase</keyword>
<dbReference type="SMART" id="SM00487">
    <property type="entry name" value="DEXDc"/>
    <property type="match status" value="1"/>
</dbReference>
<dbReference type="CDD" id="cd17990">
    <property type="entry name" value="DEXHc_HrpB"/>
    <property type="match status" value="1"/>
</dbReference>
<name>A0A6L9W2Y5_9ACTN</name>
<dbReference type="InterPro" id="IPR049614">
    <property type="entry name" value="HrpB_DEXH"/>
</dbReference>
<evidence type="ECO:0000313" key="9">
    <source>
        <dbReference type="Proteomes" id="UP000479241"/>
    </source>
</evidence>
<dbReference type="Gene3D" id="3.40.50.300">
    <property type="entry name" value="P-loop containing nucleotide triphosphate hydrolases"/>
    <property type="match status" value="2"/>
</dbReference>
<dbReference type="SUPFAM" id="SSF52540">
    <property type="entry name" value="P-loop containing nucleoside triphosphate hydrolases"/>
    <property type="match status" value="1"/>
</dbReference>
<dbReference type="InterPro" id="IPR011545">
    <property type="entry name" value="DEAD/DEAH_box_helicase_dom"/>
</dbReference>
<dbReference type="CDD" id="cd18791">
    <property type="entry name" value="SF2_C_RHA"/>
    <property type="match status" value="1"/>
</dbReference>
<dbReference type="GO" id="GO:0005524">
    <property type="term" value="F:ATP binding"/>
    <property type="evidence" value="ECO:0007669"/>
    <property type="project" value="UniProtKB-KW"/>
</dbReference>
<keyword evidence="1" id="KW-0547">Nucleotide-binding</keyword>
<dbReference type="InterPro" id="IPR001650">
    <property type="entry name" value="Helicase_C-like"/>
</dbReference>
<protein>
    <submittedName>
        <fullName evidence="8">ATP-dependent helicase HrpB</fullName>
    </submittedName>
</protein>
<dbReference type="Pfam" id="PF08482">
    <property type="entry name" value="HrpB_C"/>
    <property type="match status" value="1"/>
</dbReference>
<dbReference type="InterPro" id="IPR014001">
    <property type="entry name" value="Helicase_ATP-bd"/>
</dbReference>
<dbReference type="GO" id="GO:0003676">
    <property type="term" value="F:nucleic acid binding"/>
    <property type="evidence" value="ECO:0007669"/>
    <property type="project" value="InterPro"/>
</dbReference>
<dbReference type="InterPro" id="IPR027417">
    <property type="entry name" value="P-loop_NTPase"/>
</dbReference>
<evidence type="ECO:0000256" key="3">
    <source>
        <dbReference type="ARBA" id="ARBA00022806"/>
    </source>
</evidence>
<dbReference type="EMBL" id="JAAGWG010000014">
    <property type="protein sequence ID" value="NEK86348.1"/>
    <property type="molecule type" value="Genomic_DNA"/>
</dbReference>
<organism evidence="8 9">
    <name type="scientific">Blastococcus saxobsidens</name>
    <dbReference type="NCBI Taxonomy" id="138336"/>
    <lineage>
        <taxon>Bacteria</taxon>
        <taxon>Bacillati</taxon>
        <taxon>Actinomycetota</taxon>
        <taxon>Actinomycetes</taxon>
        <taxon>Geodermatophilales</taxon>
        <taxon>Geodermatophilaceae</taxon>
        <taxon>Blastococcus</taxon>
    </lineage>
</organism>
<accession>A0A6L9W2Y5</accession>
<evidence type="ECO:0000313" key="8">
    <source>
        <dbReference type="EMBL" id="NEK86348.1"/>
    </source>
</evidence>
<feature type="domain" description="Helicase C-terminal" evidence="7">
    <location>
        <begin position="245"/>
        <end position="405"/>
    </location>
</feature>
<dbReference type="NCBIfam" id="TIGR01970">
    <property type="entry name" value="DEAH_box_HrpB"/>
    <property type="match status" value="1"/>
</dbReference>
<dbReference type="Pfam" id="PF00270">
    <property type="entry name" value="DEAD"/>
    <property type="match status" value="1"/>
</dbReference>
<evidence type="ECO:0000256" key="4">
    <source>
        <dbReference type="ARBA" id="ARBA00022840"/>
    </source>
</evidence>
<keyword evidence="4" id="KW-0067">ATP-binding</keyword>
<dbReference type="InterPro" id="IPR013689">
    <property type="entry name" value="RNA_helicase_ATP-dep_HrpB_C"/>
</dbReference>
<dbReference type="InterPro" id="IPR007502">
    <property type="entry name" value="Helicase-assoc_dom"/>
</dbReference>
<keyword evidence="2" id="KW-0378">Hydrolase</keyword>
<sequence length="851" mass="88009">MPFPCPAGGRATPGRAHGRLGCVLPPPGTPGTDLPVRSTLPALSGALSAAGCAVLVSPPGTGKTTLVPLALAGTVPGRVLVAEPRRVAARAAAHRMADLLGEAVGNRVGYSVRGESRRSAATRIEVVTTGLLVRRLQADPELPGVDAVLLDECHERHLDTDLALAFALDVRGALRPDLRLLAMSATAQAERLADLLGGDGQPAPVVHAPGALHEVDVVWAPPPTAVDPPHGLRVDPRLLGHVAATVRRALAERDGDVLVFLPGAGEIGTVTGGLGGIDADVVPLHGRLSAAAQDAALRPGPRRRVVLATALAESSLTVPGVRVVVDAGLSRVPRADLARGLGSLVTVRASRASVTQRAGRAGREAPGAVYRCWTAAEQDRLPAQDEPEVATADLTAFALELACWGAPDGRGLGLPDAPPPAALLVAGQTLRALGAVDADGRATARGRALTAAGVHPRLARALLDGAPLVGRRRAAEVVALLSADVASRGDDLTATWRHLRSGADRGATARWRDEVARLERATGDAAPPRLPDDTAAGLVVGLAHPERLARRRPGSPGTYLMAAGTGAELPPGTALTGAAWLAVAVADRSPGRRDARIRSAVAIDEATALEAGGALHSDGEEVTWRDGDVRSAQVARLGAIVLAERPSGAPEPAAVAAAVAEGLRREGLGLLRWTPAARRLRERLAAAHAGLGDPWPAVDDDALLAAIDVSGARSRADLARVDVVAALRGLVPWQVSGDLDAVVPDSVTVPTGSRIRVDYTDPGVPTLSVRVQEVFGWAQAPRVAGRPLRLQLLSPAQRPVATTADLAGFWTTGYPAVRSELRGRYPRHPWPEDPAAAPATKRATSRPRSRD</sequence>
<dbReference type="PANTHER" id="PTHR43519">
    <property type="entry name" value="ATP-DEPENDENT RNA HELICASE HRPB"/>
    <property type="match status" value="1"/>
</dbReference>
<evidence type="ECO:0000256" key="5">
    <source>
        <dbReference type="SAM" id="MobiDB-lite"/>
    </source>
</evidence>
<evidence type="ECO:0000259" key="7">
    <source>
        <dbReference type="PROSITE" id="PS51194"/>
    </source>
</evidence>
<gene>
    <name evidence="8" type="primary">hrpB</name>
    <name evidence="8" type="ORF">GCU60_11345</name>
</gene>
<dbReference type="GO" id="GO:0004386">
    <property type="term" value="F:helicase activity"/>
    <property type="evidence" value="ECO:0007669"/>
    <property type="project" value="UniProtKB-KW"/>
</dbReference>
<feature type="region of interest" description="Disordered" evidence="5">
    <location>
        <begin position="824"/>
        <end position="851"/>
    </location>
</feature>
<dbReference type="SMART" id="SM00847">
    <property type="entry name" value="HA2"/>
    <property type="match status" value="1"/>
</dbReference>
<dbReference type="InterPro" id="IPR010225">
    <property type="entry name" value="HrpB"/>
</dbReference>
<dbReference type="GO" id="GO:0016787">
    <property type="term" value="F:hydrolase activity"/>
    <property type="evidence" value="ECO:0007669"/>
    <property type="project" value="UniProtKB-KW"/>
</dbReference>
<evidence type="ECO:0000259" key="6">
    <source>
        <dbReference type="PROSITE" id="PS51192"/>
    </source>
</evidence>
<dbReference type="Proteomes" id="UP000479241">
    <property type="component" value="Unassembled WGS sequence"/>
</dbReference>
<dbReference type="PIRSF" id="PIRSF005496">
    <property type="entry name" value="ATP_hel_hrpB"/>
    <property type="match status" value="1"/>
</dbReference>
<evidence type="ECO:0000256" key="1">
    <source>
        <dbReference type="ARBA" id="ARBA00022741"/>
    </source>
</evidence>
<reference evidence="8 9" key="1">
    <citation type="submission" date="2019-12" db="EMBL/GenBank/DDBJ databases">
        <title>the WGS of Blastococcus saxobsidens 67B17.</title>
        <authorList>
            <person name="Jiang Z."/>
        </authorList>
    </citation>
    <scope>NUCLEOTIDE SEQUENCE [LARGE SCALE GENOMIC DNA]</scope>
    <source>
        <strain evidence="8 9">67B17</strain>
    </source>
</reference>
<proteinExistence type="predicted"/>
<dbReference type="Gene3D" id="1.20.120.1080">
    <property type="match status" value="1"/>
</dbReference>
<dbReference type="Pfam" id="PF00271">
    <property type="entry name" value="Helicase_C"/>
    <property type="match status" value="1"/>
</dbReference>
<evidence type="ECO:0000256" key="2">
    <source>
        <dbReference type="ARBA" id="ARBA00022801"/>
    </source>
</evidence>
<dbReference type="AlphaFoldDB" id="A0A6L9W2Y5"/>
<comment type="caution">
    <text evidence="8">The sequence shown here is derived from an EMBL/GenBank/DDBJ whole genome shotgun (WGS) entry which is preliminary data.</text>
</comment>
<dbReference type="PANTHER" id="PTHR43519:SF1">
    <property type="entry name" value="ATP-DEPENDENT RNA HELICASE HRPB"/>
    <property type="match status" value="1"/>
</dbReference>